<evidence type="ECO:0000313" key="1">
    <source>
        <dbReference type="Ensembl" id="ENSEBUP00000026354.1"/>
    </source>
</evidence>
<dbReference type="Proteomes" id="UP000694388">
    <property type="component" value="Unplaced"/>
</dbReference>
<dbReference type="Ensembl" id="ENSEBUT00000026922.1">
    <property type="protein sequence ID" value="ENSEBUP00000026346.1"/>
    <property type="gene ID" value="ENSEBUG00000016232.1"/>
</dbReference>
<dbReference type="Ensembl" id="ENSEBUT00000026930.1">
    <property type="protein sequence ID" value="ENSEBUP00000026354.1"/>
    <property type="gene ID" value="ENSEBUG00000016232.1"/>
</dbReference>
<proteinExistence type="predicted"/>
<sequence>MASLLTVPVPSHYFHILLQNLQPGPCPQDSYVKGTVAERFPLASSRQNILKIVLHEGMQDEETPAHITINVYFFGSLAEEADSTIREADLLALTGFQVTNSPSRKKDGHFHLQLELSKEDHSVVFVLSKPSKLSLRKSDGNTVELGARPLMQRKGPTRVYTYTPLSKVQANM</sequence>
<organism evidence="1 2">
    <name type="scientific">Eptatretus burgeri</name>
    <name type="common">Inshore hagfish</name>
    <dbReference type="NCBI Taxonomy" id="7764"/>
    <lineage>
        <taxon>Eukaryota</taxon>
        <taxon>Metazoa</taxon>
        <taxon>Chordata</taxon>
        <taxon>Craniata</taxon>
        <taxon>Vertebrata</taxon>
        <taxon>Cyclostomata</taxon>
        <taxon>Myxini</taxon>
        <taxon>Myxiniformes</taxon>
        <taxon>Myxinidae</taxon>
        <taxon>Eptatretinae</taxon>
        <taxon>Eptatretus</taxon>
    </lineage>
</organism>
<evidence type="ECO:0000313" key="2">
    <source>
        <dbReference type="Proteomes" id="UP000694388"/>
    </source>
</evidence>
<reference evidence="1" key="1">
    <citation type="submission" date="2025-05" db="UniProtKB">
        <authorList>
            <consortium name="Ensembl"/>
        </authorList>
    </citation>
    <scope>IDENTIFICATION</scope>
</reference>
<protein>
    <submittedName>
        <fullName evidence="1">Uncharacterized protein</fullName>
    </submittedName>
</protein>
<name>A0A8C4R760_EPTBU</name>
<accession>A0A8C4R760</accession>
<dbReference type="AlphaFoldDB" id="A0A8C4R760"/>
<keyword evidence="2" id="KW-1185">Reference proteome</keyword>